<feature type="compositionally biased region" description="Basic and acidic residues" evidence="1">
    <location>
        <begin position="34"/>
        <end position="49"/>
    </location>
</feature>
<dbReference type="Pfam" id="PF11905">
    <property type="entry name" value="DUF3425"/>
    <property type="match status" value="1"/>
</dbReference>
<organism evidence="2 3">
    <name type="scientific">Aspergillus bertholletiae</name>
    <dbReference type="NCBI Taxonomy" id="1226010"/>
    <lineage>
        <taxon>Eukaryota</taxon>
        <taxon>Fungi</taxon>
        <taxon>Dikarya</taxon>
        <taxon>Ascomycota</taxon>
        <taxon>Pezizomycotina</taxon>
        <taxon>Eurotiomycetes</taxon>
        <taxon>Eurotiomycetidae</taxon>
        <taxon>Eurotiales</taxon>
        <taxon>Aspergillaceae</taxon>
        <taxon>Aspergillus</taxon>
        <taxon>Aspergillus subgen. Circumdati</taxon>
    </lineage>
</organism>
<dbReference type="PANTHER" id="PTHR37012:SF7">
    <property type="entry name" value="B-ZIP TRANSCRIPTION FACTOR (EUROFUNG)-RELATED"/>
    <property type="match status" value="1"/>
</dbReference>
<name>A0A5N7B1G4_9EURO</name>
<dbReference type="PANTHER" id="PTHR37012">
    <property type="entry name" value="B-ZIP TRANSCRIPTION FACTOR (EUROFUNG)-RELATED"/>
    <property type="match status" value="1"/>
</dbReference>
<protein>
    <recommendedName>
        <fullName evidence="4">BZIP domain-containing protein</fullName>
    </recommendedName>
</protein>
<dbReference type="OrthoDB" id="5086080at2759"/>
<proteinExistence type="predicted"/>
<evidence type="ECO:0000313" key="3">
    <source>
        <dbReference type="Proteomes" id="UP000326198"/>
    </source>
</evidence>
<evidence type="ECO:0008006" key="4">
    <source>
        <dbReference type="Google" id="ProtNLM"/>
    </source>
</evidence>
<dbReference type="Proteomes" id="UP000326198">
    <property type="component" value="Unassembled WGS sequence"/>
</dbReference>
<evidence type="ECO:0000313" key="2">
    <source>
        <dbReference type="EMBL" id="KAE8375821.1"/>
    </source>
</evidence>
<reference evidence="2 3" key="1">
    <citation type="submission" date="2019-04" db="EMBL/GenBank/DDBJ databases">
        <title>Friends and foes A comparative genomics studyof 23 Aspergillus species from section Flavi.</title>
        <authorList>
            <consortium name="DOE Joint Genome Institute"/>
            <person name="Kjaerbolling I."/>
            <person name="Vesth T."/>
            <person name="Frisvad J.C."/>
            <person name="Nybo J.L."/>
            <person name="Theobald S."/>
            <person name="Kildgaard S."/>
            <person name="Isbrandt T."/>
            <person name="Kuo A."/>
            <person name="Sato A."/>
            <person name="Lyhne E.K."/>
            <person name="Kogle M.E."/>
            <person name="Wiebenga A."/>
            <person name="Kun R.S."/>
            <person name="Lubbers R.J."/>
            <person name="Makela M.R."/>
            <person name="Barry K."/>
            <person name="Chovatia M."/>
            <person name="Clum A."/>
            <person name="Daum C."/>
            <person name="Haridas S."/>
            <person name="He G."/>
            <person name="LaButti K."/>
            <person name="Lipzen A."/>
            <person name="Mondo S."/>
            <person name="Riley R."/>
            <person name="Salamov A."/>
            <person name="Simmons B.A."/>
            <person name="Magnuson J.K."/>
            <person name="Henrissat B."/>
            <person name="Mortensen U.H."/>
            <person name="Larsen T.O."/>
            <person name="Devries R.P."/>
            <person name="Grigoriev I.V."/>
            <person name="Machida M."/>
            <person name="Baker S.E."/>
            <person name="Andersen M.R."/>
        </authorList>
    </citation>
    <scope>NUCLEOTIDE SEQUENCE [LARGE SCALE GENOMIC DNA]</scope>
    <source>
        <strain evidence="2 3">IBT 29228</strain>
    </source>
</reference>
<dbReference type="AlphaFoldDB" id="A0A5N7B1G4"/>
<keyword evidence="3" id="KW-1185">Reference proteome</keyword>
<dbReference type="EMBL" id="ML736252">
    <property type="protein sequence ID" value="KAE8375821.1"/>
    <property type="molecule type" value="Genomic_DNA"/>
</dbReference>
<gene>
    <name evidence="2" type="ORF">BDV26DRAFT_266907</name>
</gene>
<feature type="region of interest" description="Disordered" evidence="1">
    <location>
        <begin position="1"/>
        <end position="49"/>
    </location>
</feature>
<dbReference type="InterPro" id="IPR021833">
    <property type="entry name" value="DUF3425"/>
</dbReference>
<accession>A0A5N7B1G4</accession>
<evidence type="ECO:0000256" key="1">
    <source>
        <dbReference type="SAM" id="MobiDB-lite"/>
    </source>
</evidence>
<sequence>MATRISSSTSAPAKPWTSGRVLTPAQRERKRYKDRISKREKQEKERESLKSLQSQVAALHLLLESYALPSPGVAPVAISPDHSVSSCLLPWSDSHSPSLEEACTTLAPRSPVSPFYSQTIVPVAPAHGSWANRQSTTWSPIFPSLQESGSCMILEFTDSLFDKYSRLNIPDICSDDQLNQDAIIRGVLEGWHFLEDRPYSCPLWKVISQVDERIFMHSGIVTRLTMLSTILKMLVATVCKNDFVGVPPWYRPRPSQRHFPHKATADYFAWPGFRERLVFTNCDILTDRFFKHFASYFRLSWPHSIGNAYETDPATALYSFSDTFTLHLVDLSRWQMCQSFFALFPTLEEDMAPESPTSSSYFTVPPDNPLSVLPI</sequence>
<feature type="compositionally biased region" description="Polar residues" evidence="1">
    <location>
        <begin position="1"/>
        <end position="11"/>
    </location>
</feature>